<dbReference type="PROSITE" id="PS50968">
    <property type="entry name" value="BIOTINYL_LIPOYL"/>
    <property type="match status" value="1"/>
</dbReference>
<protein>
    <submittedName>
        <fullName evidence="5">Sodium-extruding oxaloacetate decarboxylase subunit alpha</fullName>
    </submittedName>
</protein>
<sequence>MTVEKKKIAVTDVVLRDAHQSLFATRLRLDDMLPIAAELDEIGYWSLEAWGGATFDACIRFLGEDPWVRLRELKKAMPKTPLQMLLRGQNLLGYRHYADDVVDRFVERAVHNGMSVFRVFDAMNDPRNMQQALKAVRKNGGHAQGTLSYTTSPVHTLQTWLDTTEQLLEIGIDSLVIKDMSGILTPNEAYHLVSEIKKRFDVRLHLHCHATTGMAEMALLKAIEAGVDGVDTAISSMSGTYGHPATEALVATLKGTPYDTGLDIQKLEKIAAYFRNVRKKYHKFEGQLKGVDSRILVAQVPGGMLTNLESQLKQQNASDKLDLVLQEIPKVREDLGYIPLVTPTSQIVGTQAVINVLMGERYKTIAKETAGILKGEYGRTPAPVNAELQARVLEGAEPITSRPADHLEPEMEKLTLEIKQQAKDKGIKLSDNEIDDVLIVALFPQVGLKFLENRGNPDAFEPAPTVEQAPEKTSQKTTAPVNQSAGGAAVYTVELEGKAFVVKVSEGGDINQITPAATQPVQPVQTAPQPAAPQATPQAANGTPVNAPMAGTIWKVVATEGQQVAEGDVLLILEAMKMETEIRASQGGTVQNISVKAGDAVAVGDTLLTIA</sequence>
<dbReference type="Pfam" id="PF00364">
    <property type="entry name" value="Biotin_lipoyl"/>
    <property type="match status" value="1"/>
</dbReference>
<dbReference type="SUPFAM" id="SSF89000">
    <property type="entry name" value="post-HMGL domain-like"/>
    <property type="match status" value="1"/>
</dbReference>
<feature type="domain" description="Lipoyl-binding" evidence="3">
    <location>
        <begin position="538"/>
        <end position="611"/>
    </location>
</feature>
<feature type="domain" description="Pyruvate carboxyltransferase" evidence="4">
    <location>
        <begin position="8"/>
        <end position="268"/>
    </location>
</feature>
<dbReference type="NCBIfam" id="NF010643">
    <property type="entry name" value="PRK14040.1"/>
    <property type="match status" value="1"/>
</dbReference>
<dbReference type="CDD" id="cd07937">
    <property type="entry name" value="DRE_TIM_PC_TC_5S"/>
    <property type="match status" value="1"/>
</dbReference>
<dbReference type="Gene3D" id="3.20.20.70">
    <property type="entry name" value="Aldolase class I"/>
    <property type="match status" value="1"/>
</dbReference>
<dbReference type="InterPro" id="IPR003379">
    <property type="entry name" value="Carboxylase_cons_dom"/>
</dbReference>
<reference evidence="5 6" key="1">
    <citation type="journal article" date="2022" name="Front. Microbiol.">
        <title>Commensal bacteria contribute to the growth of multidrug-resistant Avibacterium paragallinarum in chickens.</title>
        <authorList>
            <person name="Zhu J."/>
            <person name="Chen Y."/>
            <person name="Wu Y."/>
            <person name="Wang Y."/>
            <person name="Zhu K."/>
        </authorList>
    </citation>
    <scope>NUCLEOTIDE SEQUENCE [LARGE SCALE GENOMIC DNA]</scope>
    <source>
        <strain evidence="5 6">AV12</strain>
    </source>
</reference>
<dbReference type="InterPro" id="IPR013785">
    <property type="entry name" value="Aldolase_TIM"/>
</dbReference>
<dbReference type="InterPro" id="IPR000089">
    <property type="entry name" value="Biotin_lipoyl"/>
</dbReference>
<dbReference type="InterPro" id="IPR000891">
    <property type="entry name" value="PYR_CT"/>
</dbReference>
<accession>A0ABU7QP82</accession>
<gene>
    <name evidence="5" type="primary">oadA</name>
    <name evidence="5" type="ORF">M5S25_04140</name>
</gene>
<feature type="region of interest" description="Disordered" evidence="2">
    <location>
        <begin position="459"/>
        <end position="481"/>
    </location>
</feature>
<proteinExistence type="predicted"/>
<feature type="region of interest" description="Disordered" evidence="2">
    <location>
        <begin position="520"/>
        <end position="541"/>
    </location>
</feature>
<feature type="compositionally biased region" description="Low complexity" evidence="2">
    <location>
        <begin position="520"/>
        <end position="540"/>
    </location>
</feature>
<dbReference type="Pfam" id="PF00682">
    <property type="entry name" value="HMGL-like"/>
    <property type="match status" value="1"/>
</dbReference>
<dbReference type="InterPro" id="IPR055268">
    <property type="entry name" value="PCB-like"/>
</dbReference>
<dbReference type="NCBIfam" id="TIGR01108">
    <property type="entry name" value="oadA"/>
    <property type="match status" value="1"/>
</dbReference>
<dbReference type="NCBIfam" id="NF006761">
    <property type="entry name" value="PRK09282.1"/>
    <property type="match status" value="1"/>
</dbReference>
<dbReference type="InterPro" id="IPR005776">
    <property type="entry name" value="OadA"/>
</dbReference>
<dbReference type="PANTHER" id="PTHR43778:SF2">
    <property type="entry name" value="PYRUVATE CARBOXYLASE, MITOCHONDRIAL"/>
    <property type="match status" value="1"/>
</dbReference>
<comment type="caution">
    <text evidence="5">The sequence shown here is derived from an EMBL/GenBank/DDBJ whole genome shotgun (WGS) entry which is preliminary data.</text>
</comment>
<evidence type="ECO:0000256" key="1">
    <source>
        <dbReference type="ARBA" id="ARBA00023267"/>
    </source>
</evidence>
<dbReference type="InterPro" id="IPR001882">
    <property type="entry name" value="Biotin_BS"/>
</dbReference>
<dbReference type="PANTHER" id="PTHR43778">
    <property type="entry name" value="PYRUVATE CARBOXYLASE"/>
    <property type="match status" value="1"/>
</dbReference>
<dbReference type="PROSITE" id="PS50991">
    <property type="entry name" value="PYR_CT"/>
    <property type="match status" value="1"/>
</dbReference>
<evidence type="ECO:0000313" key="5">
    <source>
        <dbReference type="EMBL" id="MEE6112396.1"/>
    </source>
</evidence>
<evidence type="ECO:0000256" key="2">
    <source>
        <dbReference type="SAM" id="MobiDB-lite"/>
    </source>
</evidence>
<dbReference type="SUPFAM" id="SSF51569">
    <property type="entry name" value="Aldolase"/>
    <property type="match status" value="1"/>
</dbReference>
<dbReference type="EMBL" id="JAMDKS010000006">
    <property type="protein sequence ID" value="MEE6112396.1"/>
    <property type="molecule type" value="Genomic_DNA"/>
</dbReference>
<evidence type="ECO:0000259" key="4">
    <source>
        <dbReference type="PROSITE" id="PS50991"/>
    </source>
</evidence>
<dbReference type="Proteomes" id="UP001352533">
    <property type="component" value="Unassembled WGS sequence"/>
</dbReference>
<dbReference type="InterPro" id="IPR011053">
    <property type="entry name" value="Single_hybrid_motif"/>
</dbReference>
<dbReference type="SUPFAM" id="SSF51230">
    <property type="entry name" value="Single hybrid motif"/>
    <property type="match status" value="1"/>
</dbReference>
<evidence type="ECO:0000313" key="6">
    <source>
        <dbReference type="Proteomes" id="UP001352533"/>
    </source>
</evidence>
<keyword evidence="1" id="KW-0092">Biotin</keyword>
<keyword evidence="6" id="KW-1185">Reference proteome</keyword>
<evidence type="ECO:0000259" key="3">
    <source>
        <dbReference type="PROSITE" id="PS50968"/>
    </source>
</evidence>
<dbReference type="Gene3D" id="2.40.50.100">
    <property type="match status" value="1"/>
</dbReference>
<dbReference type="Pfam" id="PF02436">
    <property type="entry name" value="PYC_OADA"/>
    <property type="match status" value="1"/>
</dbReference>
<dbReference type="PROSITE" id="PS00188">
    <property type="entry name" value="BIOTIN"/>
    <property type="match status" value="1"/>
</dbReference>
<dbReference type="CDD" id="cd06850">
    <property type="entry name" value="biotinyl_domain"/>
    <property type="match status" value="1"/>
</dbReference>
<dbReference type="RefSeq" id="WP_194750846.1">
    <property type="nucleotide sequence ID" value="NZ_JACEWB010000006.1"/>
</dbReference>
<organism evidence="5 6">
    <name type="scientific">Avibacterium paragallinarum</name>
    <name type="common">Haemophilus gallinarum</name>
    <dbReference type="NCBI Taxonomy" id="728"/>
    <lineage>
        <taxon>Bacteria</taxon>
        <taxon>Pseudomonadati</taxon>
        <taxon>Pseudomonadota</taxon>
        <taxon>Gammaproteobacteria</taxon>
        <taxon>Pasteurellales</taxon>
        <taxon>Pasteurellaceae</taxon>
        <taxon>Avibacterium</taxon>
    </lineage>
</organism>
<name>A0ABU7QP82_AVIPA</name>